<accession>J4X5I7</accession>
<dbReference type="SUPFAM" id="SSF63829">
    <property type="entry name" value="Calcium-dependent phosphotriesterase"/>
    <property type="match status" value="1"/>
</dbReference>
<dbReference type="AlphaFoldDB" id="J4X5I7"/>
<dbReference type="PANTHER" id="PTHR35399">
    <property type="entry name" value="SLR8030 PROTEIN"/>
    <property type="match status" value="1"/>
</dbReference>
<organism evidence="1 2">
    <name type="scientific">SAR86 cluster bacterium SAR86B</name>
    <dbReference type="NCBI Taxonomy" id="1123867"/>
    <lineage>
        <taxon>Bacteria</taxon>
        <taxon>Pseudomonadati</taxon>
        <taxon>Pseudomonadota</taxon>
        <taxon>Gammaproteobacteria</taxon>
        <taxon>SAR86 cluster</taxon>
    </lineage>
</organism>
<dbReference type="InterPro" id="IPR008557">
    <property type="entry name" value="PhoX"/>
</dbReference>
<dbReference type="Pfam" id="PF05787">
    <property type="entry name" value="PhoX"/>
    <property type="match status" value="1"/>
</dbReference>
<protein>
    <submittedName>
        <fullName evidence="1">Twin-arginine translocation pathway signal</fullName>
    </submittedName>
</protein>
<dbReference type="HOGENOM" id="CLU_045986_1_0_6"/>
<evidence type="ECO:0000313" key="1">
    <source>
        <dbReference type="EMBL" id="EJP73985.1"/>
    </source>
</evidence>
<dbReference type="Proteomes" id="UP000010116">
    <property type="component" value="Unassembled WGS sequence"/>
</dbReference>
<gene>
    <name evidence="1" type="ORF">NT02SARS_0618</name>
</gene>
<dbReference type="PANTHER" id="PTHR35399:SF4">
    <property type="entry name" value="MEMBRANE PROTEIN"/>
    <property type="match status" value="1"/>
</dbReference>
<name>J4X5I7_9GAMM</name>
<proteinExistence type="predicted"/>
<evidence type="ECO:0000313" key="2">
    <source>
        <dbReference type="Proteomes" id="UP000010116"/>
    </source>
</evidence>
<dbReference type="EMBL" id="JH611164">
    <property type="protein sequence ID" value="EJP73985.1"/>
    <property type="molecule type" value="Genomic_DNA"/>
</dbReference>
<reference evidence="1 2" key="1">
    <citation type="journal article" date="2012" name="ISME J.">
        <title>Genomic insights to SAR86, an abundant and uncultivated marine bacterial lineage.</title>
        <authorList>
            <person name="Dupont C.L."/>
            <person name="Rusch D.B."/>
            <person name="Yooseph S."/>
            <person name="Lombardo M.J."/>
            <person name="Richter R.A."/>
            <person name="Valas R."/>
            <person name="Novotny M."/>
            <person name="Yee-Greenbaum J."/>
            <person name="Selengut J.D."/>
            <person name="Haft D.H."/>
            <person name="Halpern A.L."/>
            <person name="Lasken R.S."/>
            <person name="Nealson K."/>
            <person name="Friedman R."/>
            <person name="Venter J.C."/>
        </authorList>
    </citation>
    <scope>NUCLEOTIDE SEQUENCE [LARGE SCALE GENOMIC DNA]</scope>
</reference>
<sequence length="439" mass="49100">MDRRNFLKNSTKVGTALMALSLTPLRAKEKSNSLISLKKDPNKLFNLPNFLEYKVVAKNGEIMSDGLQTPPRPDGMACFQNKDGTITLIKNHEIGSRRLPSSYDSNLPQSISYDTNFAGVPYTGGTTNLVLDPQSLRKINHYRSLAGTVNNCAGGKTSWGSWISCEETRMEGHGYAFEVYADKQMSSVRRLNYMGRFNREAVSIYEPNGIVYQTEDDPSGLFYRFLPSNKKDLTKPGKLQALKIKSQIDPRNQKNNIKMGSRFEVEWVDIQDFDAKEQTTKQQGLIQGASPFNGSEGIITDKDSVFFTCKDGGFKEYGQIFRYYPSKYEGTKEEERAPGVIELYYESNSKNEYWGGDNIVISPWGDLIICEDNGSRGCKLLGIDPRGNLYAIGQVVDSSSEIAGVCFSPDGNTMFLNIQDEGKTIAIYGDWSKIKSLKA</sequence>